<dbReference type="Gene3D" id="3.40.50.720">
    <property type="entry name" value="NAD(P)-binding Rossmann-like Domain"/>
    <property type="match status" value="1"/>
</dbReference>
<dbReference type="InterPro" id="IPR002347">
    <property type="entry name" value="SDR_fam"/>
</dbReference>
<dbReference type="Pfam" id="PF00106">
    <property type="entry name" value="adh_short"/>
    <property type="match status" value="1"/>
</dbReference>
<dbReference type="InParanoid" id="W2S556"/>
<sequence>MELTFTKIKRSTSYPTIDSSRPELSVKAKTVYVTGAAPGSIGAGIAAAFAKAGAAKIGLFDRSEQHLQQTKESLLETHRELIVFTHTLDIAEAPSVGIASHWARVEIGAWDVFVNCAADYSPTPSTIQGSDEDDWWKSFETTVRSVQHFSKSFMPKARPNATYISLNAGTGVGPAQLYPKVSAYSAAKLAAAKLDDYLSVENPRLRVFTLNPGLVDTPLFRAQQQDPETRENVPLHDISLPADTCVWLASGESEFLRGRFVFASYDVDELLQRKAEIEADPFSLRLCLGGTR</sequence>
<comment type="similarity">
    <text evidence="1">Belongs to the short-chain dehydrogenases/reductases (SDR) family.</text>
</comment>
<dbReference type="AlphaFoldDB" id="W2S556"/>
<keyword evidence="4" id="KW-1185">Reference proteome</keyword>
<dbReference type="GO" id="GO:0016491">
    <property type="term" value="F:oxidoreductase activity"/>
    <property type="evidence" value="ECO:0007669"/>
    <property type="project" value="UniProtKB-KW"/>
</dbReference>
<dbReference type="eggNOG" id="KOG1205">
    <property type="taxonomic scope" value="Eukaryota"/>
</dbReference>
<dbReference type="VEuPathDB" id="FungiDB:HMPREF1541_02242"/>
<protein>
    <submittedName>
        <fullName evidence="3">Uncharacterized protein</fullName>
    </submittedName>
</protein>
<evidence type="ECO:0000256" key="1">
    <source>
        <dbReference type="ARBA" id="ARBA00006484"/>
    </source>
</evidence>
<evidence type="ECO:0000256" key="2">
    <source>
        <dbReference type="ARBA" id="ARBA00023002"/>
    </source>
</evidence>
<gene>
    <name evidence="3" type="ORF">HMPREF1541_02242</name>
</gene>
<name>W2S556_CYPE1</name>
<dbReference type="SUPFAM" id="SSF51735">
    <property type="entry name" value="NAD(P)-binding Rossmann-fold domains"/>
    <property type="match status" value="1"/>
</dbReference>
<dbReference type="GeneID" id="19969581"/>
<dbReference type="HOGENOM" id="CLU_010194_8_2_1"/>
<dbReference type="STRING" id="1220924.W2S556"/>
<dbReference type="Proteomes" id="UP000030752">
    <property type="component" value="Unassembled WGS sequence"/>
</dbReference>
<dbReference type="PANTHER" id="PTHR42901">
    <property type="entry name" value="ALCOHOL DEHYDROGENASE"/>
    <property type="match status" value="1"/>
</dbReference>
<reference evidence="3 4" key="1">
    <citation type="submission" date="2013-03" db="EMBL/GenBank/DDBJ databases">
        <title>The Genome Sequence of Phialophora europaea CBS 101466.</title>
        <authorList>
            <consortium name="The Broad Institute Genomics Platform"/>
            <person name="Cuomo C."/>
            <person name="de Hoog S."/>
            <person name="Gorbushina A."/>
            <person name="Walker B."/>
            <person name="Young S.K."/>
            <person name="Zeng Q."/>
            <person name="Gargeya S."/>
            <person name="Fitzgerald M."/>
            <person name="Haas B."/>
            <person name="Abouelleil A."/>
            <person name="Allen A.W."/>
            <person name="Alvarado L."/>
            <person name="Arachchi H.M."/>
            <person name="Berlin A.M."/>
            <person name="Chapman S.B."/>
            <person name="Gainer-Dewar J."/>
            <person name="Goldberg J."/>
            <person name="Griggs A."/>
            <person name="Gujja S."/>
            <person name="Hansen M."/>
            <person name="Howarth C."/>
            <person name="Imamovic A."/>
            <person name="Ireland A."/>
            <person name="Larimer J."/>
            <person name="McCowan C."/>
            <person name="Murphy C."/>
            <person name="Pearson M."/>
            <person name="Poon T.W."/>
            <person name="Priest M."/>
            <person name="Roberts A."/>
            <person name="Saif S."/>
            <person name="Shea T."/>
            <person name="Sisk P."/>
            <person name="Sykes S."/>
            <person name="Wortman J."/>
            <person name="Nusbaum C."/>
            <person name="Birren B."/>
        </authorList>
    </citation>
    <scope>NUCLEOTIDE SEQUENCE [LARGE SCALE GENOMIC DNA]</scope>
    <source>
        <strain evidence="3 4">CBS 101466</strain>
    </source>
</reference>
<dbReference type="PANTHER" id="PTHR42901:SF1">
    <property type="entry name" value="ALCOHOL DEHYDROGENASE"/>
    <property type="match status" value="1"/>
</dbReference>
<organism evidence="3 4">
    <name type="scientific">Cyphellophora europaea (strain CBS 101466)</name>
    <name type="common">Phialophora europaea</name>
    <dbReference type="NCBI Taxonomy" id="1220924"/>
    <lineage>
        <taxon>Eukaryota</taxon>
        <taxon>Fungi</taxon>
        <taxon>Dikarya</taxon>
        <taxon>Ascomycota</taxon>
        <taxon>Pezizomycotina</taxon>
        <taxon>Eurotiomycetes</taxon>
        <taxon>Chaetothyriomycetidae</taxon>
        <taxon>Chaetothyriales</taxon>
        <taxon>Cyphellophoraceae</taxon>
        <taxon>Cyphellophora</taxon>
    </lineage>
</organism>
<dbReference type="RefSeq" id="XP_008714820.1">
    <property type="nucleotide sequence ID" value="XM_008716598.1"/>
</dbReference>
<dbReference type="CDD" id="cd05233">
    <property type="entry name" value="SDR_c"/>
    <property type="match status" value="1"/>
</dbReference>
<accession>W2S556</accession>
<dbReference type="EMBL" id="KB822718">
    <property type="protein sequence ID" value="ETN43084.1"/>
    <property type="molecule type" value="Genomic_DNA"/>
</dbReference>
<proteinExistence type="inferred from homology"/>
<evidence type="ECO:0000313" key="3">
    <source>
        <dbReference type="EMBL" id="ETN43084.1"/>
    </source>
</evidence>
<dbReference type="InterPro" id="IPR036291">
    <property type="entry name" value="NAD(P)-bd_dom_sf"/>
</dbReference>
<dbReference type="OrthoDB" id="1933717at2759"/>
<evidence type="ECO:0000313" key="4">
    <source>
        <dbReference type="Proteomes" id="UP000030752"/>
    </source>
</evidence>
<keyword evidence="2" id="KW-0560">Oxidoreductase</keyword>